<accession>A0A8J6Z0S9</accession>
<dbReference type="AlphaFoldDB" id="A0A8J6Z0S9"/>
<dbReference type="InterPro" id="IPR036291">
    <property type="entry name" value="NAD(P)-bd_dom_sf"/>
</dbReference>
<keyword evidence="2" id="KW-0560">Oxidoreductase</keyword>
<dbReference type="InterPro" id="IPR020904">
    <property type="entry name" value="Sc_DH/Rdtase_CS"/>
</dbReference>
<dbReference type="Pfam" id="PF00106">
    <property type="entry name" value="adh_short"/>
    <property type="match status" value="1"/>
</dbReference>
<dbReference type="PRINTS" id="PR00080">
    <property type="entry name" value="SDRFAMILY"/>
</dbReference>
<evidence type="ECO:0000256" key="2">
    <source>
        <dbReference type="ARBA" id="ARBA00023002"/>
    </source>
</evidence>
<reference evidence="4" key="1">
    <citation type="submission" date="2020-09" db="EMBL/GenBank/DDBJ databases">
        <title>A novel bacterium of genus Mangrovicoccus, isolated from South China Sea.</title>
        <authorList>
            <person name="Huang H."/>
            <person name="Mo K."/>
            <person name="Hu Y."/>
        </authorList>
    </citation>
    <scope>NUCLEOTIDE SEQUENCE</scope>
    <source>
        <strain evidence="4">HB182678</strain>
    </source>
</reference>
<comment type="similarity">
    <text evidence="1 3">Belongs to the short-chain dehydrogenases/reductases (SDR) family.</text>
</comment>
<dbReference type="PRINTS" id="PR00081">
    <property type="entry name" value="GDHRDH"/>
</dbReference>
<evidence type="ECO:0000256" key="1">
    <source>
        <dbReference type="ARBA" id="ARBA00006484"/>
    </source>
</evidence>
<proteinExistence type="inferred from homology"/>
<dbReference type="GO" id="GO:0016491">
    <property type="term" value="F:oxidoreductase activity"/>
    <property type="evidence" value="ECO:0007669"/>
    <property type="project" value="UniProtKB-KW"/>
</dbReference>
<protein>
    <submittedName>
        <fullName evidence="4">SDR family NAD(P)-dependent oxidoreductase</fullName>
    </submittedName>
</protein>
<evidence type="ECO:0000313" key="4">
    <source>
        <dbReference type="EMBL" id="MBE3640564.1"/>
    </source>
</evidence>
<dbReference type="Gene3D" id="3.40.50.720">
    <property type="entry name" value="NAD(P)-binding Rossmann-like Domain"/>
    <property type="match status" value="1"/>
</dbReference>
<name>A0A8J6Z0S9_9RHOB</name>
<gene>
    <name evidence="4" type="ORF">ICN82_20365</name>
</gene>
<dbReference type="SUPFAM" id="SSF51735">
    <property type="entry name" value="NAD(P)-binding Rossmann-fold domains"/>
    <property type="match status" value="1"/>
</dbReference>
<sequence>MTGCSSGIGLDAARTLSARGWDVYATCRREEDCASLREEGLTSFRLDYACEDSIAAAMAEVEARGGLDALFNNGAFAIPGAVEDLPRGALREIYEANLFGWHDLTTRVIPLMRAQGHGRIVNCSSILGFVPARWRGAYVSTKHALEGLTDVLRLEMADTPIHVVLIQPGPIATEIRRKSRAPFERWIDWESSARAGQYRDSLLGRLYDEPPVPAPGECPPSAVTRVLIRALERPRPRPKYRVTWPTGAAWVLRRVLPVRLLDRACAAG</sequence>
<organism evidence="4 5">
    <name type="scientific">Mangrovicoccus algicola</name>
    <dbReference type="NCBI Taxonomy" id="2771008"/>
    <lineage>
        <taxon>Bacteria</taxon>
        <taxon>Pseudomonadati</taxon>
        <taxon>Pseudomonadota</taxon>
        <taxon>Alphaproteobacteria</taxon>
        <taxon>Rhodobacterales</taxon>
        <taxon>Paracoccaceae</taxon>
        <taxon>Mangrovicoccus</taxon>
    </lineage>
</organism>
<dbReference type="EMBL" id="JACVXA010000106">
    <property type="protein sequence ID" value="MBE3640564.1"/>
    <property type="molecule type" value="Genomic_DNA"/>
</dbReference>
<keyword evidence="5" id="KW-1185">Reference proteome</keyword>
<dbReference type="PANTHER" id="PTHR44169">
    <property type="entry name" value="NADPH-DEPENDENT 1-ACYLDIHYDROXYACETONE PHOSPHATE REDUCTASE"/>
    <property type="match status" value="1"/>
</dbReference>
<evidence type="ECO:0000256" key="3">
    <source>
        <dbReference type="RuleBase" id="RU000363"/>
    </source>
</evidence>
<comment type="caution">
    <text evidence="4">The sequence shown here is derived from an EMBL/GenBank/DDBJ whole genome shotgun (WGS) entry which is preliminary data.</text>
</comment>
<dbReference type="PANTHER" id="PTHR44169:SF6">
    <property type="entry name" value="NADPH-DEPENDENT 1-ACYLDIHYDROXYACETONE PHOSPHATE REDUCTASE"/>
    <property type="match status" value="1"/>
</dbReference>
<dbReference type="InterPro" id="IPR002347">
    <property type="entry name" value="SDR_fam"/>
</dbReference>
<dbReference type="Proteomes" id="UP000609121">
    <property type="component" value="Unassembled WGS sequence"/>
</dbReference>
<evidence type="ECO:0000313" key="5">
    <source>
        <dbReference type="Proteomes" id="UP000609121"/>
    </source>
</evidence>
<dbReference type="PROSITE" id="PS00061">
    <property type="entry name" value="ADH_SHORT"/>
    <property type="match status" value="1"/>
</dbReference>